<feature type="non-terminal residue" evidence="1">
    <location>
        <position position="1"/>
    </location>
</feature>
<accession>X0US42</accession>
<gene>
    <name evidence="1" type="ORF">S01H1_24146</name>
</gene>
<dbReference type="AlphaFoldDB" id="X0US42"/>
<sequence length="55" mass="5941">IISRDRHELKTVKKELKSILKDSPITQVVENTIKQVQIAISIAIAASVAASTAGR</sequence>
<comment type="caution">
    <text evidence="1">The sequence shown here is derived from an EMBL/GenBank/DDBJ whole genome shotgun (WGS) entry which is preliminary data.</text>
</comment>
<organism evidence="1">
    <name type="scientific">marine sediment metagenome</name>
    <dbReference type="NCBI Taxonomy" id="412755"/>
    <lineage>
        <taxon>unclassified sequences</taxon>
        <taxon>metagenomes</taxon>
        <taxon>ecological metagenomes</taxon>
    </lineage>
</organism>
<proteinExistence type="predicted"/>
<reference evidence="1" key="1">
    <citation type="journal article" date="2014" name="Front. Microbiol.">
        <title>High frequency of phylogenetically diverse reductive dehalogenase-homologous genes in deep subseafloor sedimentary metagenomes.</title>
        <authorList>
            <person name="Kawai M."/>
            <person name="Futagami T."/>
            <person name="Toyoda A."/>
            <person name="Takaki Y."/>
            <person name="Nishi S."/>
            <person name="Hori S."/>
            <person name="Arai W."/>
            <person name="Tsubouchi T."/>
            <person name="Morono Y."/>
            <person name="Uchiyama I."/>
            <person name="Ito T."/>
            <person name="Fujiyama A."/>
            <person name="Inagaki F."/>
            <person name="Takami H."/>
        </authorList>
    </citation>
    <scope>NUCLEOTIDE SEQUENCE</scope>
    <source>
        <strain evidence="1">Expedition CK06-06</strain>
    </source>
</reference>
<name>X0US42_9ZZZZ</name>
<evidence type="ECO:0000313" key="1">
    <source>
        <dbReference type="EMBL" id="GAF91300.1"/>
    </source>
</evidence>
<dbReference type="EMBL" id="BARS01014225">
    <property type="protein sequence ID" value="GAF91300.1"/>
    <property type="molecule type" value="Genomic_DNA"/>
</dbReference>
<protein>
    <submittedName>
        <fullName evidence="1">Uncharacterized protein</fullName>
    </submittedName>
</protein>